<evidence type="ECO:0000256" key="3">
    <source>
        <dbReference type="ARBA" id="ARBA00022676"/>
    </source>
</evidence>
<dbReference type="PANTHER" id="PTHR11062:SF316">
    <property type="entry name" value="XYLOGLUCAN GALACTOSYLTRANSFERASE GT12-RELATED"/>
    <property type="match status" value="1"/>
</dbReference>
<dbReference type="InterPro" id="IPR004263">
    <property type="entry name" value="Exostosin"/>
</dbReference>
<dbReference type="GO" id="GO:0000139">
    <property type="term" value="C:Golgi membrane"/>
    <property type="evidence" value="ECO:0007669"/>
    <property type="project" value="UniProtKB-SubCell"/>
</dbReference>
<protein>
    <recommendedName>
        <fullName evidence="6">Exostosin GT47 domain-containing protein</fullName>
    </recommendedName>
</protein>
<gene>
    <name evidence="7" type="ORF">EZV62_001502</name>
</gene>
<proteinExistence type="inferred from homology"/>
<evidence type="ECO:0000256" key="4">
    <source>
        <dbReference type="ARBA" id="ARBA00022968"/>
    </source>
</evidence>
<dbReference type="OrthoDB" id="1715073at2759"/>
<evidence type="ECO:0000313" key="8">
    <source>
        <dbReference type="Proteomes" id="UP000323000"/>
    </source>
</evidence>
<keyword evidence="3" id="KW-0328">Glycosyltransferase</keyword>
<comment type="similarity">
    <text evidence="2">Belongs to the glycosyltransferase 47 family.</text>
</comment>
<dbReference type="InterPro" id="IPR040911">
    <property type="entry name" value="Exostosin_GT47"/>
</dbReference>
<feature type="domain" description="Exostosin GT47" evidence="6">
    <location>
        <begin position="24"/>
        <end position="187"/>
    </location>
</feature>
<dbReference type="Proteomes" id="UP000323000">
    <property type="component" value="Chromosome 1"/>
</dbReference>
<organism evidence="7 8">
    <name type="scientific">Acer yangbiense</name>
    <dbReference type="NCBI Taxonomy" id="1000413"/>
    <lineage>
        <taxon>Eukaryota</taxon>
        <taxon>Viridiplantae</taxon>
        <taxon>Streptophyta</taxon>
        <taxon>Embryophyta</taxon>
        <taxon>Tracheophyta</taxon>
        <taxon>Spermatophyta</taxon>
        <taxon>Magnoliopsida</taxon>
        <taxon>eudicotyledons</taxon>
        <taxon>Gunneridae</taxon>
        <taxon>Pentapetalae</taxon>
        <taxon>rosids</taxon>
        <taxon>malvids</taxon>
        <taxon>Sapindales</taxon>
        <taxon>Sapindaceae</taxon>
        <taxon>Hippocastanoideae</taxon>
        <taxon>Acereae</taxon>
        <taxon>Acer</taxon>
    </lineage>
</organism>
<name>A0A5C7IUC7_9ROSI</name>
<evidence type="ECO:0000256" key="5">
    <source>
        <dbReference type="ARBA" id="ARBA00023034"/>
    </source>
</evidence>
<sequence length="190" mass="22649">MCPYLENSGLGPRVENPEGVLMKEGWFSTNQFLLEMIFDNRMKRYECLTNDSSLASANYVPFYAGLDLGRYLWDYNTSIRDSCAFDIAKWLVEKPKWKRMLGRDHFFVGGRIGWDFRRQTDINSDWGNKLMSLPEFMNMTMLSIESTSWSNEFAIPYPTYFHPRSQNELVEWQQRMMLRERNHLFCFILL</sequence>
<dbReference type="PANTHER" id="PTHR11062">
    <property type="entry name" value="EXOSTOSIN HEPARAN SULFATE GLYCOSYLTRANSFERASE -RELATED"/>
    <property type="match status" value="1"/>
</dbReference>
<keyword evidence="8" id="KW-1185">Reference proteome</keyword>
<keyword evidence="4" id="KW-0735">Signal-anchor</keyword>
<keyword evidence="4" id="KW-0812">Transmembrane</keyword>
<evidence type="ECO:0000256" key="2">
    <source>
        <dbReference type="ARBA" id="ARBA00010271"/>
    </source>
</evidence>
<evidence type="ECO:0000259" key="6">
    <source>
        <dbReference type="Pfam" id="PF03016"/>
    </source>
</evidence>
<dbReference type="AlphaFoldDB" id="A0A5C7IUC7"/>
<keyword evidence="5" id="KW-0333">Golgi apparatus</keyword>
<keyword evidence="3" id="KW-0808">Transferase</keyword>
<dbReference type="GO" id="GO:0016757">
    <property type="term" value="F:glycosyltransferase activity"/>
    <property type="evidence" value="ECO:0007669"/>
    <property type="project" value="UniProtKB-KW"/>
</dbReference>
<evidence type="ECO:0000313" key="7">
    <source>
        <dbReference type="EMBL" id="TXG72923.1"/>
    </source>
</evidence>
<dbReference type="Pfam" id="PF03016">
    <property type="entry name" value="Exostosin_GT47"/>
    <property type="match status" value="1"/>
</dbReference>
<evidence type="ECO:0000256" key="1">
    <source>
        <dbReference type="ARBA" id="ARBA00004323"/>
    </source>
</evidence>
<reference evidence="8" key="1">
    <citation type="journal article" date="2019" name="Gigascience">
        <title>De novo genome assembly of the endangered Acer yangbiense, a plant species with extremely small populations endemic to Yunnan Province, China.</title>
        <authorList>
            <person name="Yang J."/>
            <person name="Wariss H.M."/>
            <person name="Tao L."/>
            <person name="Zhang R."/>
            <person name="Yun Q."/>
            <person name="Hollingsworth P."/>
            <person name="Dao Z."/>
            <person name="Luo G."/>
            <person name="Guo H."/>
            <person name="Ma Y."/>
            <person name="Sun W."/>
        </authorList>
    </citation>
    <scope>NUCLEOTIDE SEQUENCE [LARGE SCALE GENOMIC DNA]</scope>
    <source>
        <strain evidence="8">cv. Malutang</strain>
    </source>
</reference>
<accession>A0A5C7IUC7</accession>
<comment type="subcellular location">
    <subcellularLocation>
        <location evidence="1">Golgi apparatus membrane</location>
        <topology evidence="1">Single-pass type II membrane protein</topology>
    </subcellularLocation>
</comment>
<comment type="caution">
    <text evidence="7">The sequence shown here is derived from an EMBL/GenBank/DDBJ whole genome shotgun (WGS) entry which is preliminary data.</text>
</comment>
<dbReference type="EMBL" id="VAHF01000001">
    <property type="protein sequence ID" value="TXG72923.1"/>
    <property type="molecule type" value="Genomic_DNA"/>
</dbReference>